<proteinExistence type="predicted"/>
<reference evidence="2 3" key="1">
    <citation type="submission" date="2022-02" db="EMBL/GenBank/DDBJ databases">
        <title>Uncovering new skin microbiome diversity through culturing and metagenomics.</title>
        <authorList>
            <person name="Conlan S."/>
            <person name="Deming C."/>
            <person name="Nisc Comparative Sequencing Program N."/>
            <person name="Segre J.A."/>
        </authorList>
    </citation>
    <scope>NUCLEOTIDE SEQUENCE [LARGE SCALE GENOMIC DNA]</scope>
    <source>
        <strain evidence="2 3">ACRQZ</strain>
    </source>
</reference>
<evidence type="ECO:0000313" key="3">
    <source>
        <dbReference type="Proteomes" id="UP001521931"/>
    </source>
</evidence>
<keyword evidence="3" id="KW-1185">Reference proteome</keyword>
<dbReference type="InterPro" id="IPR025338">
    <property type="entry name" value="DUF4244"/>
</dbReference>
<keyword evidence="1" id="KW-0812">Transmembrane</keyword>
<protein>
    <submittedName>
        <fullName evidence="2">DUF4244 domain-containing protein</fullName>
    </submittedName>
</protein>
<evidence type="ECO:0000256" key="1">
    <source>
        <dbReference type="SAM" id="Phobius"/>
    </source>
</evidence>
<dbReference type="Pfam" id="PF14029">
    <property type="entry name" value="DUF4244"/>
    <property type="match status" value="1"/>
</dbReference>
<dbReference type="Proteomes" id="UP001521931">
    <property type="component" value="Unassembled WGS sequence"/>
</dbReference>
<feature type="transmembrane region" description="Helical" evidence="1">
    <location>
        <begin position="38"/>
        <end position="56"/>
    </location>
</feature>
<dbReference type="EMBL" id="JAKRCV010000006">
    <property type="protein sequence ID" value="MCG7320943.1"/>
    <property type="molecule type" value="Genomic_DNA"/>
</dbReference>
<keyword evidence="1" id="KW-0472">Membrane</keyword>
<dbReference type="RefSeq" id="WP_029212692.1">
    <property type="nucleotide sequence ID" value="NZ_DAMCTM010000001.1"/>
</dbReference>
<comment type="caution">
    <text evidence="2">The sequence shown here is derived from an EMBL/GenBank/DDBJ whole genome shotgun (WGS) entry which is preliminary data.</text>
</comment>
<evidence type="ECO:0000313" key="2">
    <source>
        <dbReference type="EMBL" id="MCG7320943.1"/>
    </source>
</evidence>
<name>A0ABS9PZ78_9MICO</name>
<organism evidence="2 3">
    <name type="scientific">Arsenicicoccus bolidensis</name>
    <dbReference type="NCBI Taxonomy" id="229480"/>
    <lineage>
        <taxon>Bacteria</taxon>
        <taxon>Bacillati</taxon>
        <taxon>Actinomycetota</taxon>
        <taxon>Actinomycetes</taxon>
        <taxon>Micrococcales</taxon>
        <taxon>Intrasporangiaceae</taxon>
        <taxon>Arsenicicoccus</taxon>
    </lineage>
</organism>
<sequence>MVRSLVRRTGQVRGWFRGRWQQVRTDGRHEAGMTTAEYAVGTIAAAAFAAVLIAIVRSDAVRSALTSIITTALSTTG</sequence>
<accession>A0ABS9PZ78</accession>
<gene>
    <name evidence="2" type="ORF">MHL29_03410</name>
</gene>
<keyword evidence="1" id="KW-1133">Transmembrane helix</keyword>